<evidence type="ECO:0000313" key="17">
    <source>
        <dbReference type="EMBL" id="CAF3532260.1"/>
    </source>
</evidence>
<proteinExistence type="inferred from homology"/>
<dbReference type="GO" id="GO:0005741">
    <property type="term" value="C:mitochondrial outer membrane"/>
    <property type="evidence" value="ECO:0007669"/>
    <property type="project" value="UniProtKB-SubCell"/>
</dbReference>
<evidence type="ECO:0000259" key="16">
    <source>
        <dbReference type="PROSITE" id="PS51718"/>
    </source>
</evidence>
<dbReference type="GO" id="GO:0016559">
    <property type="term" value="P:peroxisome fission"/>
    <property type="evidence" value="ECO:0007669"/>
    <property type="project" value="TreeGrafter"/>
</dbReference>
<dbReference type="PRINTS" id="PR00195">
    <property type="entry name" value="DYNAMIN"/>
</dbReference>
<evidence type="ECO:0000256" key="13">
    <source>
        <dbReference type="RuleBase" id="RU003932"/>
    </source>
</evidence>
<gene>
    <name evidence="17" type="ORF">GRG538_LOCUS19328</name>
</gene>
<dbReference type="AlphaFoldDB" id="A0A818J8W3"/>
<sequence>MDALIPILNKLQDAFNTVGSESIQLPQIVVVGSQSAGKSSVLECIVGRDFLPRGSGIVTRRPLTLQLIHTPVEDKEVQCQRLEITVPNENEFGIFTHIKNRVYTDFNEIRLEIEAETDRISGKKNICKEPITLQIYSPKVVTLTLIDLPGLTKIPVDDQPVDIEQQVRNLIIHYISNPNAIILAITPANVDFSTSEAVKFAKEVDPEGQRTLAVLTKLDLMDRGTDAYDVLCGRVIPVKLGIIGVVNRSQEDINKKKPIDEALRYESAFLQKTYPSIASRNGTPFLAKTLNRLLMYHIRDCLPSLKARINQMVSHFQTLVNSFGEPIEDKGRLLLQIITKFASNYCGTIEGTAKNIEVSELCGGARICYIFHETFARALESINPLDNLTTFDILTAIRNANGSRPALFVPEISFELLVKRQIKRLEDPSLRCVELVHEELQRIIQHCGAQQEFIRFPRLHEKIVDVVTQLLRRRLPETNRMVENLVGIELAYVNTKHPDFHEAVFIHRALTGEDVIASANQTQNKPKRDGRNNDQSTSERSSPINRPLVQRNDGNELQINGVKSPTLVSMASLGDGAGINDRKLSPREKRDCEVIERLIRSYFLIVRKNIQDSVPKAVMHFLVNFVKDQLQSELVALLYKATANEHDELLNESSHIAQRRKDAQEMLEALQKANQIICEVREAHLCLLLILIWQTSLFYCENRCPIHENVAPIIIETSLSSTQLYSTTRSNLSSSPSTSSPAFMLTSKISKSKIIHAAVVLSLSKQTSHIAEFHLLYESWRFLQIFAPLSEQVIVDLIVFCEMPSCYQLPFTCIPISYGHKLDSIPRCFYEKLEPRIVWNWKDYLYMTSIAFMLTPQYQRATQNYRWILRVDQDAVLSPALLMGLARKHPVKLLDMQFGGIGHGTEFTNNRLRKIAQKLGYTHVGIHNLCSTWLVNPQDSIRIANLTTHIGRYLLQNEFGRHVTGIEDLPAIGEWPKWWRGVTSLYAGEIAINHIYSSTLSHQHGSTTLDHSADSQSSLWNAWHIHCLHNPTYFAKFQHRIDLFFFVHYFQASRIRTIKKYYSVELIIKRIINEFEDMYIRNENIQRTVTVRDYVTVLAWRKAYAATGAINL</sequence>
<feature type="compositionally biased region" description="Polar residues" evidence="14">
    <location>
        <begin position="533"/>
        <end position="544"/>
    </location>
</feature>
<keyword evidence="5 13" id="KW-0547">Nucleotide-binding</keyword>
<keyword evidence="11" id="KW-0472">Membrane</keyword>
<dbReference type="FunFam" id="1.20.120.1240:FF:000001">
    <property type="entry name" value="Dynamin 1 like"/>
    <property type="match status" value="1"/>
</dbReference>
<dbReference type="InterPro" id="IPR030381">
    <property type="entry name" value="G_DYNAMIN_dom"/>
</dbReference>
<evidence type="ECO:0000259" key="15">
    <source>
        <dbReference type="PROSITE" id="PS51388"/>
    </source>
</evidence>
<dbReference type="GO" id="GO:0008289">
    <property type="term" value="F:lipid binding"/>
    <property type="evidence" value="ECO:0007669"/>
    <property type="project" value="UniProtKB-KW"/>
</dbReference>
<feature type="domain" description="Dynamin-type G" evidence="16">
    <location>
        <begin position="22"/>
        <end position="303"/>
    </location>
</feature>
<dbReference type="EMBL" id="CAJNYT010003164">
    <property type="protein sequence ID" value="CAF3532260.1"/>
    <property type="molecule type" value="Genomic_DNA"/>
</dbReference>
<evidence type="ECO:0000256" key="12">
    <source>
        <dbReference type="ARBA" id="ARBA00048040"/>
    </source>
</evidence>
<keyword evidence="6" id="KW-1000">Mitochondrion outer membrane</keyword>
<dbReference type="GO" id="GO:0003924">
    <property type="term" value="F:GTPase activity"/>
    <property type="evidence" value="ECO:0007669"/>
    <property type="project" value="InterPro"/>
</dbReference>
<evidence type="ECO:0000256" key="14">
    <source>
        <dbReference type="SAM" id="MobiDB-lite"/>
    </source>
</evidence>
<dbReference type="InterPro" id="IPR045063">
    <property type="entry name" value="Dynamin_N"/>
</dbReference>
<dbReference type="InterPro" id="IPR027417">
    <property type="entry name" value="P-loop_NTPase"/>
</dbReference>
<dbReference type="InterPro" id="IPR019762">
    <property type="entry name" value="Dynamin_GTPase_CS"/>
</dbReference>
<evidence type="ECO:0000256" key="2">
    <source>
        <dbReference type="ARBA" id="ARBA00004514"/>
    </source>
</evidence>
<keyword evidence="7" id="KW-0378">Hydrolase</keyword>
<protein>
    <recommendedName>
        <fullName evidence="3">dynamin GTPase</fullName>
        <ecNumber evidence="3">3.6.5.5</ecNumber>
    </recommendedName>
</protein>
<dbReference type="InterPro" id="IPR001401">
    <property type="entry name" value="Dynamin_GTPase"/>
</dbReference>
<comment type="subcellular location">
    <subcellularLocation>
        <location evidence="2">Cytoplasm</location>
        <location evidence="2">Cytosol</location>
    </subcellularLocation>
    <subcellularLocation>
        <location evidence="1">Mitochondrion outer membrane</location>
    </subcellularLocation>
</comment>
<dbReference type="GO" id="GO:0048312">
    <property type="term" value="P:intracellular distribution of mitochondria"/>
    <property type="evidence" value="ECO:0007669"/>
    <property type="project" value="TreeGrafter"/>
</dbReference>
<dbReference type="GO" id="GO:0005829">
    <property type="term" value="C:cytosol"/>
    <property type="evidence" value="ECO:0007669"/>
    <property type="project" value="UniProtKB-SubCell"/>
</dbReference>
<dbReference type="PROSITE" id="PS51718">
    <property type="entry name" value="G_DYNAMIN_2"/>
    <property type="match status" value="1"/>
</dbReference>
<organism evidence="17 18">
    <name type="scientific">Rotaria socialis</name>
    <dbReference type="NCBI Taxonomy" id="392032"/>
    <lineage>
        <taxon>Eukaryota</taxon>
        <taxon>Metazoa</taxon>
        <taxon>Spiralia</taxon>
        <taxon>Gnathifera</taxon>
        <taxon>Rotifera</taxon>
        <taxon>Eurotatoria</taxon>
        <taxon>Bdelloidea</taxon>
        <taxon>Philodinida</taxon>
        <taxon>Philodinidae</taxon>
        <taxon>Rotaria</taxon>
    </lineage>
</organism>
<dbReference type="Gene3D" id="1.20.120.1240">
    <property type="entry name" value="Dynamin, middle domain"/>
    <property type="match status" value="1"/>
</dbReference>
<keyword evidence="4" id="KW-0963">Cytoplasm</keyword>
<dbReference type="FunFam" id="3.40.50.300:FF:000172">
    <property type="entry name" value="Dynamin-1-like protein isoform 1"/>
    <property type="match status" value="1"/>
</dbReference>
<dbReference type="Proteomes" id="UP000663872">
    <property type="component" value="Unassembled WGS sequence"/>
</dbReference>
<dbReference type="InterPro" id="IPR055588">
    <property type="entry name" value="DUF7164"/>
</dbReference>
<evidence type="ECO:0000256" key="8">
    <source>
        <dbReference type="ARBA" id="ARBA00023121"/>
    </source>
</evidence>
<name>A0A818J8W3_9BILA</name>
<keyword evidence="8" id="KW-0446">Lipid-binding</keyword>
<dbReference type="Pfam" id="PF01031">
    <property type="entry name" value="Dynamin_M"/>
    <property type="match status" value="1"/>
</dbReference>
<dbReference type="SMART" id="SM00302">
    <property type="entry name" value="GED"/>
    <property type="match status" value="1"/>
</dbReference>
<dbReference type="PROSITE" id="PS51388">
    <property type="entry name" value="GED"/>
    <property type="match status" value="1"/>
</dbReference>
<evidence type="ECO:0000256" key="7">
    <source>
        <dbReference type="ARBA" id="ARBA00022801"/>
    </source>
</evidence>
<dbReference type="GO" id="GO:0005874">
    <property type="term" value="C:microtubule"/>
    <property type="evidence" value="ECO:0007669"/>
    <property type="project" value="TreeGrafter"/>
</dbReference>
<dbReference type="PROSITE" id="PS00410">
    <property type="entry name" value="G_DYNAMIN_1"/>
    <property type="match status" value="1"/>
</dbReference>
<dbReference type="CDD" id="cd08771">
    <property type="entry name" value="DLP_1"/>
    <property type="match status" value="1"/>
</dbReference>
<comment type="catalytic activity">
    <reaction evidence="12">
        <text>GTP + H2O = GDP + phosphate + H(+)</text>
        <dbReference type="Rhea" id="RHEA:19669"/>
        <dbReference type="ChEBI" id="CHEBI:15377"/>
        <dbReference type="ChEBI" id="CHEBI:15378"/>
        <dbReference type="ChEBI" id="CHEBI:37565"/>
        <dbReference type="ChEBI" id="CHEBI:43474"/>
        <dbReference type="ChEBI" id="CHEBI:58189"/>
        <dbReference type="EC" id="3.6.5.5"/>
    </reaction>
</comment>
<accession>A0A818J8W3</accession>
<dbReference type="GO" id="GO:0000266">
    <property type="term" value="P:mitochondrial fission"/>
    <property type="evidence" value="ECO:0007669"/>
    <property type="project" value="TreeGrafter"/>
</dbReference>
<evidence type="ECO:0000256" key="11">
    <source>
        <dbReference type="ARBA" id="ARBA00023136"/>
    </source>
</evidence>
<evidence type="ECO:0000256" key="6">
    <source>
        <dbReference type="ARBA" id="ARBA00022787"/>
    </source>
</evidence>
<dbReference type="GO" id="GO:0006897">
    <property type="term" value="P:endocytosis"/>
    <property type="evidence" value="ECO:0007669"/>
    <property type="project" value="TreeGrafter"/>
</dbReference>
<dbReference type="SMART" id="SM00053">
    <property type="entry name" value="DYNc"/>
    <property type="match status" value="1"/>
</dbReference>
<dbReference type="InterPro" id="IPR000375">
    <property type="entry name" value="Dynamin_stalk"/>
</dbReference>
<dbReference type="InterPro" id="IPR003130">
    <property type="entry name" value="GED"/>
</dbReference>
<dbReference type="Pfam" id="PF23741">
    <property type="entry name" value="DUF7164"/>
    <property type="match status" value="1"/>
</dbReference>
<comment type="similarity">
    <text evidence="13">Belongs to the TRAFAC class dynamin-like GTPase superfamily. Dynamin/Fzo/YdjA family.</text>
</comment>
<keyword evidence="10 13" id="KW-0342">GTP-binding</keyword>
<dbReference type="GO" id="GO:0005525">
    <property type="term" value="F:GTP binding"/>
    <property type="evidence" value="ECO:0007669"/>
    <property type="project" value="UniProtKB-KW"/>
</dbReference>
<evidence type="ECO:0000256" key="4">
    <source>
        <dbReference type="ARBA" id="ARBA00022490"/>
    </source>
</evidence>
<dbReference type="PANTHER" id="PTHR11566">
    <property type="entry name" value="DYNAMIN"/>
    <property type="match status" value="1"/>
</dbReference>
<evidence type="ECO:0000256" key="5">
    <source>
        <dbReference type="ARBA" id="ARBA00022741"/>
    </source>
</evidence>
<dbReference type="GO" id="GO:0008017">
    <property type="term" value="F:microtubule binding"/>
    <property type="evidence" value="ECO:0007669"/>
    <property type="project" value="TreeGrafter"/>
</dbReference>
<dbReference type="InterPro" id="IPR022812">
    <property type="entry name" value="Dynamin"/>
</dbReference>
<keyword evidence="9" id="KW-0496">Mitochondrion</keyword>
<reference evidence="17" key="1">
    <citation type="submission" date="2021-02" db="EMBL/GenBank/DDBJ databases">
        <authorList>
            <person name="Nowell W R."/>
        </authorList>
    </citation>
    <scope>NUCLEOTIDE SEQUENCE</scope>
</reference>
<evidence type="ECO:0000256" key="1">
    <source>
        <dbReference type="ARBA" id="ARBA00004294"/>
    </source>
</evidence>
<comment type="caution">
    <text evidence="17">The sequence shown here is derived from an EMBL/GenBank/DDBJ whole genome shotgun (WGS) entry which is preliminary data.</text>
</comment>
<dbReference type="InterPro" id="IPR020850">
    <property type="entry name" value="GED_dom"/>
</dbReference>
<evidence type="ECO:0000256" key="3">
    <source>
        <dbReference type="ARBA" id="ARBA00011980"/>
    </source>
</evidence>
<feature type="region of interest" description="Disordered" evidence="14">
    <location>
        <begin position="518"/>
        <end position="556"/>
    </location>
</feature>
<dbReference type="Pfam" id="PF00350">
    <property type="entry name" value="Dynamin_N"/>
    <property type="match status" value="1"/>
</dbReference>
<evidence type="ECO:0000256" key="10">
    <source>
        <dbReference type="ARBA" id="ARBA00023134"/>
    </source>
</evidence>
<dbReference type="PANTHER" id="PTHR11566:SF21">
    <property type="entry name" value="DYNAMIN RELATED PROTEIN 1, ISOFORM A"/>
    <property type="match status" value="1"/>
</dbReference>
<evidence type="ECO:0000256" key="9">
    <source>
        <dbReference type="ARBA" id="ARBA00023128"/>
    </source>
</evidence>
<dbReference type="EC" id="3.6.5.5" evidence="3"/>
<evidence type="ECO:0000313" key="18">
    <source>
        <dbReference type="Proteomes" id="UP000663872"/>
    </source>
</evidence>
<feature type="domain" description="GED" evidence="15">
    <location>
        <begin position="592"/>
        <end position="685"/>
    </location>
</feature>
<dbReference type="Gene3D" id="3.40.50.300">
    <property type="entry name" value="P-loop containing nucleotide triphosphate hydrolases"/>
    <property type="match status" value="1"/>
</dbReference>
<dbReference type="SUPFAM" id="SSF52540">
    <property type="entry name" value="P-loop containing nucleoside triphosphate hydrolases"/>
    <property type="match status" value="1"/>
</dbReference>
<dbReference type="Pfam" id="PF02212">
    <property type="entry name" value="GED"/>
    <property type="match status" value="1"/>
</dbReference>